<proteinExistence type="inferred from homology"/>
<dbReference type="Proteomes" id="UP000007394">
    <property type="component" value="Chromosome"/>
</dbReference>
<organism evidence="4 5">
    <name type="scientific">Ignavibacterium album (strain DSM 19864 / JCM 16511 / NBRC 101810 / Mat9-16)</name>
    <dbReference type="NCBI Taxonomy" id="945713"/>
    <lineage>
        <taxon>Bacteria</taxon>
        <taxon>Pseudomonadati</taxon>
        <taxon>Ignavibacteriota</taxon>
        <taxon>Ignavibacteria</taxon>
        <taxon>Ignavibacteriales</taxon>
        <taxon>Ignavibacteriaceae</taxon>
        <taxon>Ignavibacterium</taxon>
    </lineage>
</organism>
<dbReference type="PANTHER" id="PTHR42932:SF1">
    <property type="entry name" value="GENERAL STRESS PROTEIN 20U"/>
    <property type="match status" value="1"/>
</dbReference>
<dbReference type="STRING" id="945713.IALB_1126"/>
<dbReference type="InterPro" id="IPR023188">
    <property type="entry name" value="DPS_DNA-bd_CS"/>
</dbReference>
<dbReference type="HOGENOM" id="CLU_098183_2_1_10"/>
<dbReference type="PIRSF" id="PIRSF005900">
    <property type="entry name" value="Dps"/>
    <property type="match status" value="1"/>
</dbReference>
<dbReference type="CDD" id="cd01043">
    <property type="entry name" value="DPS"/>
    <property type="match status" value="1"/>
</dbReference>
<dbReference type="InterPro" id="IPR012347">
    <property type="entry name" value="Ferritin-like"/>
</dbReference>
<name>I0AIN0_IGNAJ</name>
<reference evidence="4 5" key="1">
    <citation type="journal article" date="2012" name="Front. Microbiol.">
        <title>Complete genome of Ignavibacterium album, a metabolically versatile, flagellated, facultative anaerobe from the phylum Chlorobi.</title>
        <authorList>
            <person name="Liu Z."/>
            <person name="Frigaard N.-U."/>
            <person name="Vogl K."/>
            <person name="Iino T."/>
            <person name="Ohkuma M."/>
            <person name="Overmann J."/>
            <person name="Bryant D.A."/>
        </authorList>
    </citation>
    <scope>NUCLEOTIDE SEQUENCE [LARGE SCALE GENOMIC DNA]</scope>
    <source>
        <strain evidence="5">DSM 19864 / JCM 16511 / NBRC 101810 / Mat9-16</strain>
    </source>
</reference>
<keyword evidence="5" id="KW-1185">Reference proteome</keyword>
<dbReference type="PANTHER" id="PTHR42932">
    <property type="entry name" value="GENERAL STRESS PROTEIN 20U"/>
    <property type="match status" value="1"/>
</dbReference>
<accession>I0AIN0</accession>
<dbReference type="AlphaFoldDB" id="I0AIN0"/>
<dbReference type="EMBL" id="CP003418">
    <property type="protein sequence ID" value="AFH48837.1"/>
    <property type="molecule type" value="Genomic_DNA"/>
</dbReference>
<evidence type="ECO:0000313" key="4">
    <source>
        <dbReference type="EMBL" id="AFH48837.1"/>
    </source>
</evidence>
<dbReference type="KEGG" id="ial:IALB_1126"/>
<dbReference type="PATRIC" id="fig|945713.3.peg.1129"/>
<evidence type="ECO:0000256" key="2">
    <source>
        <dbReference type="RuleBase" id="RU003875"/>
    </source>
</evidence>
<dbReference type="InterPro" id="IPR008331">
    <property type="entry name" value="Ferritin_DPS_dom"/>
</dbReference>
<comment type="similarity">
    <text evidence="1 2">Belongs to the Dps family.</text>
</comment>
<protein>
    <submittedName>
        <fullName evidence="4">Starvation-inducible DNA-binding protein</fullName>
    </submittedName>
</protein>
<dbReference type="GO" id="GO:0008199">
    <property type="term" value="F:ferric iron binding"/>
    <property type="evidence" value="ECO:0007669"/>
    <property type="project" value="InterPro"/>
</dbReference>
<dbReference type="eggNOG" id="COG0783">
    <property type="taxonomic scope" value="Bacteria"/>
</dbReference>
<keyword evidence="4" id="KW-0238">DNA-binding</keyword>
<dbReference type="PRINTS" id="PR01346">
    <property type="entry name" value="HELNAPAPROT"/>
</dbReference>
<dbReference type="GO" id="GO:0003677">
    <property type="term" value="F:DNA binding"/>
    <property type="evidence" value="ECO:0007669"/>
    <property type="project" value="UniProtKB-KW"/>
</dbReference>
<dbReference type="InterPro" id="IPR009078">
    <property type="entry name" value="Ferritin-like_SF"/>
</dbReference>
<feature type="domain" description="Ferritin/DPS" evidence="3">
    <location>
        <begin position="15"/>
        <end position="154"/>
    </location>
</feature>
<sequence length="157" mass="18095">MKNIINNEAKLKIVDLLNPILADEFVFYTKVRNYHWNVTGPNFFGLHATFEKIYDELAEDIDAIAERIRALDSKAPGTLKEFLKLTSLTEEVGVYPRQSEMVQNIINDFETISNEINSAAHKIQNEFNDEVTAGFLYGMIEKYQKTLWMLKSSLVKN</sequence>
<dbReference type="Pfam" id="PF00210">
    <property type="entry name" value="Ferritin"/>
    <property type="match status" value="1"/>
</dbReference>
<dbReference type="RefSeq" id="WP_014559992.1">
    <property type="nucleotide sequence ID" value="NC_017464.1"/>
</dbReference>
<dbReference type="PROSITE" id="PS00818">
    <property type="entry name" value="DPS_1"/>
    <property type="match status" value="1"/>
</dbReference>
<gene>
    <name evidence="4" type="primary">dps</name>
    <name evidence="4" type="ordered locus">IALB_1126</name>
</gene>
<dbReference type="InterPro" id="IPR002177">
    <property type="entry name" value="DPS_DNA-bd"/>
</dbReference>
<dbReference type="Gene3D" id="1.20.1260.10">
    <property type="match status" value="1"/>
</dbReference>
<evidence type="ECO:0000256" key="1">
    <source>
        <dbReference type="ARBA" id="ARBA00009497"/>
    </source>
</evidence>
<dbReference type="SUPFAM" id="SSF47240">
    <property type="entry name" value="Ferritin-like"/>
    <property type="match status" value="1"/>
</dbReference>
<evidence type="ECO:0000259" key="3">
    <source>
        <dbReference type="Pfam" id="PF00210"/>
    </source>
</evidence>
<evidence type="ECO:0000313" key="5">
    <source>
        <dbReference type="Proteomes" id="UP000007394"/>
    </source>
</evidence>
<dbReference type="GO" id="GO:0016722">
    <property type="term" value="F:oxidoreductase activity, acting on metal ions"/>
    <property type="evidence" value="ECO:0007669"/>
    <property type="project" value="InterPro"/>
</dbReference>
<dbReference type="PROSITE" id="PS00819">
    <property type="entry name" value="DPS_2"/>
    <property type="match status" value="1"/>
</dbReference>
<dbReference type="OrthoDB" id="9797023at2"/>